<dbReference type="GeneID" id="97183266"/>
<dbReference type="RefSeq" id="WP_112375230.1">
    <property type="nucleotide sequence ID" value="NZ_CP069793.1"/>
</dbReference>
<dbReference type="Gene3D" id="3.40.50.300">
    <property type="entry name" value="P-loop containing nucleotide triphosphate hydrolases"/>
    <property type="match status" value="1"/>
</dbReference>
<evidence type="ECO:0000313" key="1">
    <source>
        <dbReference type="EMBL" id="SPZ88282.1"/>
    </source>
</evidence>
<organism evidence="1 2">
    <name type="scientific">Sphingobacterium multivorum</name>
    <dbReference type="NCBI Taxonomy" id="28454"/>
    <lineage>
        <taxon>Bacteria</taxon>
        <taxon>Pseudomonadati</taxon>
        <taxon>Bacteroidota</taxon>
        <taxon>Sphingobacteriia</taxon>
        <taxon>Sphingobacteriales</taxon>
        <taxon>Sphingobacteriaceae</taxon>
        <taxon>Sphingobacterium</taxon>
    </lineage>
</organism>
<accession>A0A2X2J1P0</accession>
<dbReference type="Gene3D" id="1.25.40.10">
    <property type="entry name" value="Tetratricopeptide repeat domain"/>
    <property type="match status" value="1"/>
</dbReference>
<dbReference type="EMBL" id="UAUU01000009">
    <property type="protein sequence ID" value="SPZ88282.1"/>
    <property type="molecule type" value="Genomic_DNA"/>
</dbReference>
<protein>
    <submittedName>
        <fullName evidence="1">Predicted ATPase</fullName>
    </submittedName>
</protein>
<dbReference type="InterPro" id="IPR027417">
    <property type="entry name" value="P-loop_NTPase"/>
</dbReference>
<dbReference type="InterPro" id="IPR011990">
    <property type="entry name" value="TPR-like_helical_dom_sf"/>
</dbReference>
<evidence type="ECO:0000313" key="2">
    <source>
        <dbReference type="Proteomes" id="UP000251241"/>
    </source>
</evidence>
<sequence>MQINKQEADTIVNIAGNLINSGELRINTVYLNVDGKQVEAFTQSDQSALKVQFNINYLTFLQKNFEGKNLIKRSACTEIEELLDTKQELAVIGQPGVGKSCMMYELSKSYVNVVYLNLKNKSLKTVLLYFINKINEVNSQPLTFIDDIDICLEILQSLLIKSKMIFFLDECEAAVDSFERILLLNKFENKFLYTSQNNLPFTNSRIEIFTLGTFDIEESRQYLNQQGLILDILTFNELYDVSCGNALYLYYYSQYSVNPLPKDLANYHRSIWGSLSNKEKECLIFISLSYLPMSITSLVSLVSFESLQEASEFISRLRLATISDDGHLSIFHPSFRDFISDELARFSTLKTYKIRLGEYYQEENDYIQATFLLIDEKPDAIHEFGFEALPGLVNRGDLELANRLINILLTKKQSSYVTGYLKYHLYGNLRLLNRARKADDILEEALKLLKKAKDRKLYLSALMGKAIDLIERGEHQTGIDLADSILTDKSCSDELFKGQLLVSLSKIYVDLHQFKKAAVAAKTAYDSFAKENHLHGLISSLSNLASALGCTDDQKKLAEEYALKLLQLPLEKINYGTKLIVLNVLTSLNRQNGNYEAAKKYGYEAVYLCQHYKLEQKAILNLTNYGNVIRDTGDLTGAIAIYEEALEHSVKLDLPKEQSRVCWILSSIYAEQGEQTKSLEFIAVSISMAERVNYLYGMAHGLDEQGALLSEMKRMSDAGASYEKAFHIFNSMDDMVRESRNCLTNAILCYMESEESDRLEGLINLSLDSLETSRFIDLGGISDYDRINIDVHNYFLRIGKKATESVNAPNLIQSYLNYLKYCKRTPLVSSKDFKNLLLQLSKNVNTNKYIKANLAVLIEQSSNLLNRKDLLDVIESLDQQLEGFFARETEFEIIFLISLKEGFNIEIGVLKDELTNIKLTINFILFLYSLPKCLCFKGNKMESFCKINMINYSTLISHLGNTKVPSFNFDDFIQVTILNRPDYTIPLFVVVNDDFESFSDLMEKEENKCNFYFIRTLINELIGHFHHAKKNIIWKYAKSLSQEIAHLYDYTMISGQAETQSDFHVDLSKLDEAFNSTDYE</sequence>
<name>A0A2X2J1P0_SPHMU</name>
<reference evidence="1 2" key="1">
    <citation type="submission" date="2018-06" db="EMBL/GenBank/DDBJ databases">
        <authorList>
            <consortium name="Pathogen Informatics"/>
            <person name="Doyle S."/>
        </authorList>
    </citation>
    <scope>NUCLEOTIDE SEQUENCE [LARGE SCALE GENOMIC DNA]</scope>
    <source>
        <strain evidence="1 2">NCTC11343</strain>
    </source>
</reference>
<dbReference type="SUPFAM" id="SSF52540">
    <property type="entry name" value="P-loop containing nucleoside triphosphate hydrolases"/>
    <property type="match status" value="1"/>
</dbReference>
<dbReference type="SUPFAM" id="SSF48452">
    <property type="entry name" value="TPR-like"/>
    <property type="match status" value="2"/>
</dbReference>
<gene>
    <name evidence="1" type="ORF">NCTC11343_03399</name>
</gene>
<proteinExistence type="predicted"/>
<dbReference type="AlphaFoldDB" id="A0A2X2J1P0"/>
<dbReference type="Proteomes" id="UP000251241">
    <property type="component" value="Unassembled WGS sequence"/>
</dbReference>